<keyword evidence="1" id="KW-0547">Nucleotide-binding</keyword>
<keyword evidence="1" id="KW-0808">Transferase</keyword>
<dbReference type="GO" id="GO:0046854">
    <property type="term" value="P:phosphatidylinositol phosphate biosynthetic process"/>
    <property type="evidence" value="ECO:0007669"/>
    <property type="project" value="TreeGrafter"/>
</dbReference>
<dbReference type="Proteomes" id="UP000242638">
    <property type="component" value="Unassembled WGS sequence"/>
</dbReference>
<dbReference type="GeneTree" id="ENSGT00940000158633"/>
<dbReference type="Pfam" id="PF01504">
    <property type="entry name" value="PIP5K"/>
    <property type="match status" value="1"/>
</dbReference>
<dbReference type="Gene3D" id="3.60.40.10">
    <property type="entry name" value="PPM-type phosphatase domain"/>
    <property type="match status" value="1"/>
</dbReference>
<dbReference type="Pfam" id="PF00481">
    <property type="entry name" value="PP2C"/>
    <property type="match status" value="1"/>
</dbReference>
<evidence type="ECO:0000313" key="6">
    <source>
        <dbReference type="Proteomes" id="UP000242638"/>
    </source>
</evidence>
<dbReference type="Bgee" id="ENSPREG00000016907">
    <property type="expression patterns" value="Expressed in caudal fin and 1 other cell type or tissue"/>
</dbReference>
<dbReference type="CDD" id="cd00143">
    <property type="entry name" value="PP2Cc"/>
    <property type="match status" value="1"/>
</dbReference>
<reference evidence="5" key="3">
    <citation type="submission" date="2025-09" db="UniProtKB">
        <authorList>
            <consortium name="Ensembl"/>
        </authorList>
    </citation>
    <scope>IDENTIFICATION</scope>
    <source>
        <strain evidence="5">Guanapo</strain>
    </source>
</reference>
<proteinExistence type="predicted"/>
<dbReference type="SUPFAM" id="SSF81606">
    <property type="entry name" value="PP2C-like"/>
    <property type="match status" value="1"/>
</dbReference>
<dbReference type="AlphaFoldDB" id="A0A3P9PT84"/>
<dbReference type="InterPro" id="IPR002498">
    <property type="entry name" value="PInositol-4-P-4/5-kinase_core"/>
</dbReference>
<dbReference type="PROSITE" id="PS51746">
    <property type="entry name" value="PPM_2"/>
    <property type="match status" value="1"/>
</dbReference>
<reference evidence="5" key="2">
    <citation type="submission" date="2025-08" db="UniProtKB">
        <authorList>
            <consortium name="Ensembl"/>
        </authorList>
    </citation>
    <scope>IDENTIFICATION</scope>
    <source>
        <strain evidence="5">Guanapo</strain>
    </source>
</reference>
<keyword evidence="1" id="KW-0067">ATP-binding</keyword>
<protein>
    <submittedName>
        <fullName evidence="5">Phosphatidylinositol 4-phosphate 5-kinase-like protein 1</fullName>
    </submittedName>
</protein>
<feature type="domain" description="PIPK" evidence="3">
    <location>
        <begin position="135"/>
        <end position="553"/>
    </location>
</feature>
<dbReference type="PANTHER" id="PTHR23086">
    <property type="entry name" value="PHOSPHATIDYLINOSITOL-4-PHOSPHATE 5-KINASE"/>
    <property type="match status" value="1"/>
</dbReference>
<evidence type="ECO:0000256" key="2">
    <source>
        <dbReference type="SAM" id="MobiDB-lite"/>
    </source>
</evidence>
<dbReference type="InterPro" id="IPR036457">
    <property type="entry name" value="PPM-type-like_dom_sf"/>
</dbReference>
<keyword evidence="1" id="KW-0418">Kinase</keyword>
<dbReference type="PROSITE" id="PS51455">
    <property type="entry name" value="PIPK"/>
    <property type="match status" value="1"/>
</dbReference>
<dbReference type="CDD" id="cd17304">
    <property type="entry name" value="PIPKc_PIP5KL1"/>
    <property type="match status" value="1"/>
</dbReference>
<evidence type="ECO:0000259" key="4">
    <source>
        <dbReference type="PROSITE" id="PS51746"/>
    </source>
</evidence>
<dbReference type="SMART" id="SM00330">
    <property type="entry name" value="PIPKc"/>
    <property type="match status" value="1"/>
</dbReference>
<dbReference type="GO" id="GO:0016308">
    <property type="term" value="F:1-phosphatidylinositol-4-phosphate 5-kinase activity"/>
    <property type="evidence" value="ECO:0007669"/>
    <property type="project" value="TreeGrafter"/>
</dbReference>
<dbReference type="PANTHER" id="PTHR23086:SF46">
    <property type="entry name" value="PHOSPHATIDYLINOSITOL 4-PHOSPHATE 5-KINASE-LIKE PROTEIN 1"/>
    <property type="match status" value="1"/>
</dbReference>
<dbReference type="GO" id="GO:0005886">
    <property type="term" value="C:plasma membrane"/>
    <property type="evidence" value="ECO:0007669"/>
    <property type="project" value="TreeGrafter"/>
</dbReference>
<evidence type="ECO:0000256" key="1">
    <source>
        <dbReference type="PROSITE-ProRule" id="PRU00781"/>
    </source>
</evidence>
<dbReference type="Gene3D" id="3.30.800.10">
    <property type="entry name" value="Phosphatidylinositol Phosphate Kinase II Beta"/>
    <property type="match status" value="1"/>
</dbReference>
<dbReference type="SUPFAM" id="SSF56104">
    <property type="entry name" value="SAICAR synthase-like"/>
    <property type="match status" value="1"/>
</dbReference>
<dbReference type="Gene3D" id="3.30.810.10">
    <property type="entry name" value="2-Layer Sandwich"/>
    <property type="match status" value="1"/>
</dbReference>
<dbReference type="InterPro" id="IPR023610">
    <property type="entry name" value="PInositol-4/5-P-5/4-kinase"/>
</dbReference>
<dbReference type="InterPro" id="IPR001932">
    <property type="entry name" value="PPM-type_phosphatase-like_dom"/>
</dbReference>
<sequence length="554" mass="63360">MDEKQRIEDLGGCITFMGCWRVNGTYAVSRAIGDFDQKPYVSGDADSSTIQLSGDEDYVLLACDGFFDAITPSEVPDLVAEALRGADDSETGGSLPPEHAEDGVGNRVAERLMAGKSSAGRTRAARRARWWQLTQRWRMVGVFEINTGHEFYSLTSMMKEGMQACIQATSNTESQNSLTDEHFKTKGTQLLEGFEMHTFAAPVFATLRHSLDISEQEFMNSLCPRANYLQFISNSKSKADFFLTYDKRFFLKTQSKREVRFLLSNLRRYMDHLEKYPHSLLVRFLGVYKIVIPNQLKKYFIVMQSVFYPDERINNRYDIKGCEVGRWTDPETGGKQVVKVLKDNNFKEQSIVLGPEKSWFERQVKADTAFLQDLNVLDYSLLLAQQPLHQDELKGKHSFADLVIRTTKSLDIEDYPTHLEPSSVPLLRSRSEEVPDGAVCVPGQHQAAAEGDGEEILAQEINSPAKDTRCPVELQGFHKHHQRLLPNLKNAVHVIDGLEWRYFVGIVDIFTVYSIKKKLENLWKNLRYPGRVFSTVRPTKYSQRFCRWIHEHTQ</sequence>
<dbReference type="InterPro" id="IPR027483">
    <property type="entry name" value="PInositol-4-P-4/5-kinase_C_sf"/>
</dbReference>
<dbReference type="Ensembl" id="ENSPRET00000025314.1">
    <property type="protein sequence ID" value="ENSPREP00000025066.1"/>
    <property type="gene ID" value="ENSPREG00000016907.1"/>
</dbReference>
<feature type="region of interest" description="Disordered" evidence="2">
    <location>
        <begin position="85"/>
        <end position="105"/>
    </location>
</feature>
<dbReference type="InterPro" id="IPR027484">
    <property type="entry name" value="PInositol-4-P-5-kinase_N"/>
</dbReference>
<evidence type="ECO:0000313" key="5">
    <source>
        <dbReference type="Ensembl" id="ENSPREP00000025066.1"/>
    </source>
</evidence>
<reference evidence="6" key="1">
    <citation type="submission" date="2013-11" db="EMBL/GenBank/DDBJ databases">
        <title>The genomic landscape of the Guanapo guppy.</title>
        <authorList>
            <person name="Kuenstner A."/>
            <person name="Dreyer C."/>
        </authorList>
    </citation>
    <scope>NUCLEOTIDE SEQUENCE</scope>
    <source>
        <strain evidence="6">Guanapo</strain>
    </source>
</reference>
<feature type="domain" description="PPM-type phosphatase" evidence="4">
    <location>
        <begin position="1"/>
        <end position="284"/>
    </location>
</feature>
<evidence type="ECO:0000259" key="3">
    <source>
        <dbReference type="PROSITE" id="PS51455"/>
    </source>
</evidence>
<organism evidence="5 6">
    <name type="scientific">Poecilia reticulata</name>
    <name type="common">Guppy</name>
    <name type="synonym">Acanthophacelus reticulatus</name>
    <dbReference type="NCBI Taxonomy" id="8081"/>
    <lineage>
        <taxon>Eukaryota</taxon>
        <taxon>Metazoa</taxon>
        <taxon>Chordata</taxon>
        <taxon>Craniata</taxon>
        <taxon>Vertebrata</taxon>
        <taxon>Euteleostomi</taxon>
        <taxon>Actinopterygii</taxon>
        <taxon>Neopterygii</taxon>
        <taxon>Teleostei</taxon>
        <taxon>Neoteleostei</taxon>
        <taxon>Acanthomorphata</taxon>
        <taxon>Ovalentaria</taxon>
        <taxon>Atherinomorphae</taxon>
        <taxon>Cyprinodontiformes</taxon>
        <taxon>Poeciliidae</taxon>
        <taxon>Poeciliinae</taxon>
        <taxon>Poecilia</taxon>
    </lineage>
</organism>
<accession>A0A3P9PT84</accession>
<name>A0A3P9PT84_POERE</name>
<dbReference type="GO" id="GO:0005524">
    <property type="term" value="F:ATP binding"/>
    <property type="evidence" value="ECO:0007669"/>
    <property type="project" value="UniProtKB-UniRule"/>
</dbReference>
<keyword evidence="6" id="KW-1185">Reference proteome</keyword>